<dbReference type="Gene3D" id="3.10.20.30">
    <property type="match status" value="1"/>
</dbReference>
<dbReference type="InterPro" id="IPR012675">
    <property type="entry name" value="Beta-grasp_dom_sf"/>
</dbReference>
<accession>A0A4T0FSQ4</accession>
<evidence type="ECO:0000256" key="1">
    <source>
        <dbReference type="ARBA" id="ARBA00022490"/>
    </source>
</evidence>
<comment type="caution">
    <text evidence="7">The sequence shown here is derived from an EMBL/GenBank/DDBJ whole genome shotgun (WGS) entry which is preliminary data.</text>
</comment>
<dbReference type="CDD" id="cd01764">
    <property type="entry name" value="Ubl_Urm1"/>
    <property type="match status" value="1"/>
</dbReference>
<dbReference type="Proteomes" id="UP000310189">
    <property type="component" value="Unassembled WGS sequence"/>
</dbReference>
<evidence type="ECO:0000256" key="5">
    <source>
        <dbReference type="HAMAP-Rule" id="MF_03048"/>
    </source>
</evidence>
<reference evidence="7 8" key="1">
    <citation type="submission" date="2019-03" db="EMBL/GenBank/DDBJ databases">
        <title>Sequencing 23 genomes of Wallemia ichthyophaga.</title>
        <authorList>
            <person name="Gostincar C."/>
        </authorList>
    </citation>
    <scope>NUCLEOTIDE SEQUENCE [LARGE SCALE GENOMIC DNA]</scope>
    <source>
        <strain evidence="7 8">EXF-5753</strain>
    </source>
</reference>
<dbReference type="GO" id="GO:0034227">
    <property type="term" value="P:tRNA thio-modification"/>
    <property type="evidence" value="ECO:0007669"/>
    <property type="project" value="UniProtKB-UniRule"/>
</dbReference>
<dbReference type="PIRSF" id="PIRSF037379">
    <property type="entry name" value="Ubiquitin-related_modifier_1"/>
    <property type="match status" value="1"/>
</dbReference>
<keyword evidence="8" id="KW-1185">Reference proteome</keyword>
<keyword evidence="4 5" id="KW-0833">Ubl conjugation pathway</keyword>
<keyword evidence="1 5" id="KW-0963">Cytoplasm</keyword>
<dbReference type="GO" id="GO:0002098">
    <property type="term" value="P:tRNA wobble uridine modification"/>
    <property type="evidence" value="ECO:0007669"/>
    <property type="project" value="UniProtKB-UniRule"/>
</dbReference>
<sequence>MSVTRNLKVEFGGGLEILFNDQRQLKITLSADGRNPNVRDLIKKLADEHIQERKELFVEGETVRPGILVLINDCDWELRDELDGELEDGDLVVFISTLHGG</sequence>
<dbReference type="Pfam" id="PF09138">
    <property type="entry name" value="Urm1"/>
    <property type="match status" value="1"/>
</dbReference>
<dbReference type="PANTHER" id="PTHR14986">
    <property type="entry name" value="RURM1 PROTEIN"/>
    <property type="match status" value="1"/>
</dbReference>
<comment type="PTM">
    <text evidence="5">C-terminal thiocarboxylation occurs in 2 steps, it is first acyl-adenylated (-COAMP) via the hesA/moeB/thiF part of UBA4, then thiocarboxylated (-COSH) via the rhodanese domain of UBA4.</text>
</comment>
<evidence type="ECO:0000256" key="4">
    <source>
        <dbReference type="ARBA" id="ARBA00022786"/>
    </source>
</evidence>
<dbReference type="AlphaFoldDB" id="A0A4T0FSQ4"/>
<dbReference type="InterPro" id="IPR016155">
    <property type="entry name" value="Mopterin_synth/thiamin_S_b"/>
</dbReference>
<comment type="pathway">
    <text evidence="5 6">tRNA modification; 5-methoxycarbonylmethyl-2-thiouridine-tRNA biosynthesis.</text>
</comment>
<proteinExistence type="inferred from homology"/>
<dbReference type="GO" id="GO:0032447">
    <property type="term" value="P:protein urmylation"/>
    <property type="evidence" value="ECO:0007669"/>
    <property type="project" value="UniProtKB-UniRule"/>
</dbReference>
<feature type="cross-link" description="Glycyl lysine isopeptide (Gly-Lys) (interchain with K-? in acceptor proteins)" evidence="5">
    <location>
        <position position="101"/>
    </location>
</feature>
<dbReference type="OrthoDB" id="10248987at2759"/>
<dbReference type="UniPathway" id="UPA00988"/>
<name>A0A4T0FSQ4_9BASI</name>
<comment type="subcellular location">
    <subcellularLocation>
        <location evidence="5 6">Cytoplasm</location>
    </subcellularLocation>
</comment>
<keyword evidence="2 5" id="KW-1017">Isopeptide bond</keyword>
<gene>
    <name evidence="5" type="primary">URM1</name>
    <name evidence="7" type="ORF">E3P99_01217</name>
</gene>
<dbReference type="GO" id="GO:0005829">
    <property type="term" value="C:cytosol"/>
    <property type="evidence" value="ECO:0007669"/>
    <property type="project" value="UniProtKB-UniRule"/>
</dbReference>
<dbReference type="SUPFAM" id="SSF54285">
    <property type="entry name" value="MoaD/ThiS"/>
    <property type="match status" value="1"/>
</dbReference>
<evidence type="ECO:0000313" key="8">
    <source>
        <dbReference type="Proteomes" id="UP000310189"/>
    </source>
</evidence>
<evidence type="ECO:0000256" key="3">
    <source>
        <dbReference type="ARBA" id="ARBA00022694"/>
    </source>
</evidence>
<feature type="modified residue" description="1-thioglycine" evidence="5">
    <location>
        <position position="101"/>
    </location>
</feature>
<protein>
    <recommendedName>
        <fullName evidence="5 6">Ubiquitin-related modifier 1</fullName>
    </recommendedName>
</protein>
<evidence type="ECO:0000313" key="7">
    <source>
        <dbReference type="EMBL" id="TIA91065.1"/>
    </source>
</evidence>
<dbReference type="HAMAP" id="MF_03048">
    <property type="entry name" value="Urm1"/>
    <property type="match status" value="1"/>
</dbReference>
<comment type="function">
    <text evidence="5">Acts as a sulfur carrier required for 2-thiolation of mcm(5)S(2)U at tRNA wobble positions of cytosolic tRNA(Lys), tRNA(Glu) and tRNA(Gln). Serves as sulfur donor in tRNA 2-thiolation reaction by being thiocarboxylated (-COSH) at its C-terminus by the MOCS3 homolog UBA4. The sulfur is then transferred to tRNA to form 2-thiolation of mcm(5)S(2)U. Prior mcm(5) tRNA modification by the elongator complex is required for 2-thiolation. Also acts as a ubiquitin-like protein (UBL) that is covalently conjugated via an isopeptide bond to lysine residues of target proteins such as AHP1. The thiocarboxylated form serves as substrate for conjugation and oxidative stress specifically induces the formation of UBL-protein conjugates.</text>
</comment>
<dbReference type="InterPro" id="IPR015221">
    <property type="entry name" value="Urm1"/>
</dbReference>
<organism evidence="7 8">
    <name type="scientific">Wallemia hederae</name>
    <dbReference type="NCBI Taxonomy" id="1540922"/>
    <lineage>
        <taxon>Eukaryota</taxon>
        <taxon>Fungi</taxon>
        <taxon>Dikarya</taxon>
        <taxon>Basidiomycota</taxon>
        <taxon>Wallemiomycotina</taxon>
        <taxon>Wallemiomycetes</taxon>
        <taxon>Wallemiales</taxon>
        <taxon>Wallemiaceae</taxon>
        <taxon>Wallemia</taxon>
    </lineage>
</organism>
<evidence type="ECO:0000256" key="2">
    <source>
        <dbReference type="ARBA" id="ARBA00022499"/>
    </source>
</evidence>
<dbReference type="EMBL" id="SPNW01000014">
    <property type="protein sequence ID" value="TIA91065.1"/>
    <property type="molecule type" value="Genomic_DNA"/>
</dbReference>
<keyword evidence="3 5" id="KW-0819">tRNA processing</keyword>
<evidence type="ECO:0000256" key="6">
    <source>
        <dbReference type="RuleBase" id="RU361182"/>
    </source>
</evidence>
<comment type="similarity">
    <text evidence="5 6">Belongs to the URM1 family.</text>
</comment>